<dbReference type="FunFam" id="3.40.50.150:FF:000152">
    <property type="entry name" value="S-adenosyl-L-methionine-dependent methyltransferase"/>
    <property type="match status" value="1"/>
</dbReference>
<dbReference type="Pfam" id="PF04072">
    <property type="entry name" value="LCM"/>
    <property type="match status" value="1"/>
</dbReference>
<keyword evidence="8" id="KW-1185">Reference proteome</keyword>
<dbReference type="OrthoDB" id="9806164at2"/>
<organism evidence="7 8">
    <name type="scientific">Mycobacterium fragae</name>
    <dbReference type="NCBI Taxonomy" id="1260918"/>
    <lineage>
        <taxon>Bacteria</taxon>
        <taxon>Bacillati</taxon>
        <taxon>Actinomycetota</taxon>
        <taxon>Actinomycetes</taxon>
        <taxon>Mycobacteriales</taxon>
        <taxon>Mycobacteriaceae</taxon>
        <taxon>Mycobacterium</taxon>
    </lineage>
</organism>
<comment type="caution">
    <text evidence="7">The sequence shown here is derived from an EMBL/GenBank/DDBJ whole genome shotgun (WGS) entry which is preliminary data.</text>
</comment>
<keyword evidence="3 6" id="KW-0489">Methyltransferase</keyword>
<dbReference type="EC" id="2.1.1.-" evidence="6"/>
<comment type="similarity">
    <text evidence="2 6">Belongs to the UPF0677 family.</text>
</comment>
<dbReference type="EMBL" id="LQOW01000024">
    <property type="protein sequence ID" value="ORV59588.1"/>
    <property type="molecule type" value="Genomic_DNA"/>
</dbReference>
<evidence type="ECO:0000313" key="8">
    <source>
        <dbReference type="Proteomes" id="UP000194000"/>
    </source>
</evidence>
<dbReference type="InterPro" id="IPR007213">
    <property type="entry name" value="Ppm1/Ppm2/Tcmp"/>
</dbReference>
<keyword evidence="4 7" id="KW-0808">Transferase</keyword>
<evidence type="ECO:0000256" key="1">
    <source>
        <dbReference type="ARBA" id="ARBA00003907"/>
    </source>
</evidence>
<evidence type="ECO:0000256" key="2">
    <source>
        <dbReference type="ARBA" id="ARBA00008138"/>
    </source>
</evidence>
<dbReference type="GO" id="GO:0032259">
    <property type="term" value="P:methylation"/>
    <property type="evidence" value="ECO:0007669"/>
    <property type="project" value="UniProtKB-KW"/>
</dbReference>
<dbReference type="Gene3D" id="3.40.50.150">
    <property type="entry name" value="Vaccinia Virus protein VP39"/>
    <property type="match status" value="1"/>
</dbReference>
<keyword evidence="5 6" id="KW-0949">S-adenosyl-L-methionine</keyword>
<proteinExistence type="inferred from homology"/>
<dbReference type="Proteomes" id="UP000194000">
    <property type="component" value="Unassembled WGS sequence"/>
</dbReference>
<reference evidence="7 8" key="1">
    <citation type="submission" date="2016-01" db="EMBL/GenBank/DDBJ databases">
        <title>The new phylogeny of the genus Mycobacterium.</title>
        <authorList>
            <person name="Tarcisio F."/>
            <person name="Conor M."/>
            <person name="Antonella G."/>
            <person name="Elisabetta G."/>
            <person name="Giulia F.S."/>
            <person name="Sara T."/>
            <person name="Anna F."/>
            <person name="Clotilde B."/>
            <person name="Roberto B."/>
            <person name="Veronica D.S."/>
            <person name="Fabio R."/>
            <person name="Monica P."/>
            <person name="Olivier J."/>
            <person name="Enrico T."/>
            <person name="Nicola S."/>
        </authorList>
    </citation>
    <scope>NUCLEOTIDE SEQUENCE [LARGE SCALE GENOMIC DNA]</scope>
    <source>
        <strain evidence="7 8">DSM 45731</strain>
    </source>
</reference>
<evidence type="ECO:0000313" key="7">
    <source>
        <dbReference type="EMBL" id="ORV59588.1"/>
    </source>
</evidence>
<sequence length="325" mass="36092">MEQEEDVGLARTDNDSWEITESVGATALGVAAARAAETRSENPLISDPFAQVFLDAAGDGVWNWHAAPQLPPELVEAEPTLPLQMQSMVGYMASRTAFFDEFFLDATRAGIRQAVILAAGLDARAWRLPWPDGTTVYELDQPRVLEFKASTLAEHGAEAACNRIAVAVDLRQDWPTALRQAGFDPSAPSVWSAEGLMPYLPAAAQDLLFERIQALAAPGSRVAVEALGPKFHDPEIRAERRARMDRLRALMAQVEPQREIPRTDELWYFEEREDVGDWFARHGWEVTVTPTDELMAGYGRRVPEEVEDRIPGNLFVSAQRVRAVP</sequence>
<gene>
    <name evidence="7" type="ORF">AWC06_15750</name>
</gene>
<comment type="function">
    <text evidence="1 6">Exhibits S-adenosyl-L-methionine-dependent methyltransferase activity.</text>
</comment>
<evidence type="ECO:0000256" key="3">
    <source>
        <dbReference type="ARBA" id="ARBA00022603"/>
    </source>
</evidence>
<dbReference type="STRING" id="1260918.AWC06_15750"/>
<protein>
    <recommendedName>
        <fullName evidence="6">S-adenosyl-L-methionine-dependent methyltransferase</fullName>
        <ecNumber evidence="6">2.1.1.-</ecNumber>
    </recommendedName>
</protein>
<dbReference type="AlphaFoldDB" id="A0A1X1USE0"/>
<evidence type="ECO:0000256" key="4">
    <source>
        <dbReference type="ARBA" id="ARBA00022679"/>
    </source>
</evidence>
<dbReference type="GO" id="GO:0008168">
    <property type="term" value="F:methyltransferase activity"/>
    <property type="evidence" value="ECO:0007669"/>
    <property type="project" value="UniProtKB-UniRule"/>
</dbReference>
<evidence type="ECO:0000256" key="6">
    <source>
        <dbReference type="RuleBase" id="RU362030"/>
    </source>
</evidence>
<dbReference type="InterPro" id="IPR011610">
    <property type="entry name" value="SAM_mthyl_Trfase_ML2640-like"/>
</dbReference>
<dbReference type="InterPro" id="IPR029063">
    <property type="entry name" value="SAM-dependent_MTases_sf"/>
</dbReference>
<dbReference type="NCBIfam" id="TIGR00027">
    <property type="entry name" value="mthyl_TIGR00027"/>
    <property type="match status" value="1"/>
</dbReference>
<name>A0A1X1USE0_9MYCO</name>
<dbReference type="PANTHER" id="PTHR43619">
    <property type="entry name" value="S-ADENOSYL-L-METHIONINE-DEPENDENT METHYLTRANSFERASE YKTD-RELATED"/>
    <property type="match status" value="1"/>
</dbReference>
<dbReference type="SUPFAM" id="SSF53335">
    <property type="entry name" value="S-adenosyl-L-methionine-dependent methyltransferases"/>
    <property type="match status" value="1"/>
</dbReference>
<accession>A0A1X1USE0</accession>
<dbReference type="PANTHER" id="PTHR43619:SF2">
    <property type="entry name" value="S-ADENOSYL-L-METHIONINE-DEPENDENT METHYLTRANSFERASES SUPERFAMILY PROTEIN"/>
    <property type="match status" value="1"/>
</dbReference>
<evidence type="ECO:0000256" key="5">
    <source>
        <dbReference type="ARBA" id="ARBA00022691"/>
    </source>
</evidence>